<evidence type="ECO:0000256" key="6">
    <source>
        <dbReference type="PROSITE-ProRule" id="PRU00433"/>
    </source>
</evidence>
<evidence type="ECO:0000313" key="10">
    <source>
        <dbReference type="EMBL" id="MDP2488680.1"/>
    </source>
</evidence>
<keyword evidence="4" id="KW-0249">Electron transport</keyword>
<accession>A0A1C3ITW1</accession>
<comment type="caution">
    <text evidence="12">The sequence shown here is derived from an EMBL/GenBank/DDBJ whole genome shotgun (WGS) entry which is preliminary data.</text>
</comment>
<keyword evidence="2 6" id="KW-0349">Heme</keyword>
<evidence type="ECO:0000256" key="7">
    <source>
        <dbReference type="SAM" id="SignalP"/>
    </source>
</evidence>
<dbReference type="OrthoDB" id="9796421at2"/>
<feature type="domain" description="Cytochrome c" evidence="8">
    <location>
        <begin position="13"/>
        <end position="95"/>
    </location>
</feature>
<dbReference type="Gene3D" id="1.10.760.10">
    <property type="entry name" value="Cytochrome c-like domain"/>
    <property type="match status" value="1"/>
</dbReference>
<dbReference type="RefSeq" id="WP_004734857.1">
    <property type="nucleotide sequence ID" value="NZ_CAWMQV010000110.1"/>
</dbReference>
<dbReference type="Pfam" id="PF13442">
    <property type="entry name" value="Cytochrome_CBB3"/>
    <property type="match status" value="1"/>
</dbReference>
<reference evidence="13" key="1">
    <citation type="submission" date="2016-07" db="EMBL/GenBank/DDBJ databases">
        <title>Nontailed viruses are major unrecognized killers of bacteria in the ocean.</title>
        <authorList>
            <person name="Kauffman K."/>
            <person name="Hussain F."/>
            <person name="Yang J."/>
            <person name="Arevalo P."/>
            <person name="Brown J."/>
            <person name="Cutler M."/>
            <person name="Kelly L."/>
            <person name="Polz M.F."/>
        </authorList>
    </citation>
    <scope>NUCLEOTIDE SEQUENCE [LARGE SCALE GENOMIC DNA]</scope>
    <source>
        <strain evidence="13">10N.286.54.F3</strain>
    </source>
</reference>
<name>A0A0P6ZHP5_VIBSP</name>
<keyword evidence="3 6" id="KW-0479">Metal-binding</keyword>
<dbReference type="EMBL" id="VTXL01000001">
    <property type="protein sequence ID" value="NOJ11391.1"/>
    <property type="molecule type" value="Genomic_DNA"/>
</dbReference>
<evidence type="ECO:0000256" key="2">
    <source>
        <dbReference type="ARBA" id="ARBA00022617"/>
    </source>
</evidence>
<reference evidence="12" key="3">
    <citation type="journal article" date="2018" name="Nature">
        <title>A major lineage of non-tailed dsDNA viruses as unrecognized killers of marine bacteria.</title>
        <authorList>
            <person name="Kauffman K.M."/>
            <person name="Hussain F.A."/>
            <person name="Yang J."/>
            <person name="Arevalo P."/>
            <person name="Brown J.M."/>
            <person name="Chang W.K."/>
            <person name="VanInsberghe D."/>
            <person name="Elsherbini J."/>
            <person name="Sharma R.S."/>
            <person name="Cutler M.B."/>
            <person name="Kelly L."/>
            <person name="Polz M.F."/>
        </authorList>
    </citation>
    <scope>NUCLEOTIDE SEQUENCE</scope>
    <source>
        <strain evidence="12">10N.286.54.F3</strain>
    </source>
</reference>
<evidence type="ECO:0000256" key="5">
    <source>
        <dbReference type="ARBA" id="ARBA00023004"/>
    </source>
</evidence>
<dbReference type="InterPro" id="IPR036909">
    <property type="entry name" value="Cyt_c-like_dom_sf"/>
</dbReference>
<dbReference type="Proteomes" id="UP001159663">
    <property type="component" value="Unassembled WGS sequence"/>
</dbReference>
<dbReference type="EMBL" id="JAKMYX010000132">
    <property type="protein sequence ID" value="MDH5923802.1"/>
    <property type="molecule type" value="Genomic_DNA"/>
</dbReference>
<dbReference type="GO" id="GO:0046872">
    <property type="term" value="F:metal ion binding"/>
    <property type="evidence" value="ECO:0007669"/>
    <property type="project" value="UniProtKB-KW"/>
</dbReference>
<sequence length="101" mass="11383">MRKSALALMLLFLSTVASAAEYQQLANMCIACHGSNNDTSFPSIPNLKWQNQVYLTEQLTDFKSGKREDKTMSKVAQLLSEEDIKKLANYFYQLNNTGSPQ</sequence>
<evidence type="ECO:0000313" key="12">
    <source>
        <dbReference type="EMBL" id="PMF27278.1"/>
    </source>
</evidence>
<gene>
    <name evidence="12" type="ORF">BCV19_03670</name>
    <name evidence="11" type="ORF">F0234_01275</name>
    <name evidence="9" type="ORF">L8R85_22535</name>
    <name evidence="10" type="ORF">Q8W38_05000</name>
</gene>
<dbReference type="PROSITE" id="PS51007">
    <property type="entry name" value="CYTC"/>
    <property type="match status" value="1"/>
</dbReference>
<evidence type="ECO:0000313" key="14">
    <source>
        <dbReference type="Proteomes" id="UP000519158"/>
    </source>
</evidence>
<dbReference type="GO" id="GO:0020037">
    <property type="term" value="F:heme binding"/>
    <property type="evidence" value="ECO:0007669"/>
    <property type="project" value="InterPro"/>
</dbReference>
<reference evidence="12" key="2">
    <citation type="submission" date="2016-07" db="EMBL/GenBank/DDBJ databases">
        <authorList>
            <person name="Wan K."/>
            <person name="Booth B."/>
            <person name="Spirohn K."/>
            <person name="Hao T."/>
            <person name="Hu Y."/>
            <person name="Calderwood M."/>
            <person name="Hill D."/>
            <person name="Mohr S."/>
            <person name="Vidal M."/>
            <person name="Celniker S."/>
            <person name="Perrimon N."/>
        </authorList>
    </citation>
    <scope>NUCLEOTIDE SEQUENCE</scope>
    <source>
        <strain evidence="12">10N.286.54.F3</strain>
    </source>
</reference>
<feature type="signal peptide" evidence="7">
    <location>
        <begin position="1"/>
        <end position="19"/>
    </location>
</feature>
<organism evidence="12 13">
    <name type="scientific">Vibrio splendidus</name>
    <dbReference type="NCBI Taxonomy" id="29497"/>
    <lineage>
        <taxon>Bacteria</taxon>
        <taxon>Pseudomonadati</taxon>
        <taxon>Pseudomonadota</taxon>
        <taxon>Gammaproteobacteria</taxon>
        <taxon>Vibrionales</taxon>
        <taxon>Vibrionaceae</taxon>
        <taxon>Vibrio</taxon>
    </lineage>
</organism>
<dbReference type="EMBL" id="JAUYVK010000003">
    <property type="protein sequence ID" value="MDP2488680.1"/>
    <property type="molecule type" value="Genomic_DNA"/>
</dbReference>
<evidence type="ECO:0000256" key="3">
    <source>
        <dbReference type="ARBA" id="ARBA00022723"/>
    </source>
</evidence>
<dbReference type="PANTHER" id="PTHR33751">
    <property type="entry name" value="CBB3-TYPE CYTOCHROME C OXIDASE SUBUNIT FIXP"/>
    <property type="match status" value="1"/>
</dbReference>
<feature type="chain" id="PRO_5015043720" evidence="7">
    <location>
        <begin position="20"/>
        <end position="101"/>
    </location>
</feature>
<evidence type="ECO:0000256" key="4">
    <source>
        <dbReference type="ARBA" id="ARBA00022982"/>
    </source>
</evidence>
<dbReference type="InterPro" id="IPR050597">
    <property type="entry name" value="Cytochrome_c_Oxidase_Subunit"/>
</dbReference>
<proteinExistence type="predicted"/>
<dbReference type="AlphaFoldDB" id="A0A0P6ZHP5"/>
<evidence type="ECO:0000256" key="1">
    <source>
        <dbReference type="ARBA" id="ARBA00022448"/>
    </source>
</evidence>
<dbReference type="InterPro" id="IPR009056">
    <property type="entry name" value="Cyt_c-like_dom"/>
</dbReference>
<dbReference type="GO" id="GO:0009055">
    <property type="term" value="F:electron transfer activity"/>
    <property type="evidence" value="ECO:0007669"/>
    <property type="project" value="InterPro"/>
</dbReference>
<dbReference type="GeneID" id="89593264"/>
<accession>A0A0P6ZHP5</accession>
<keyword evidence="1" id="KW-0813">Transport</keyword>
<reference evidence="10" key="6">
    <citation type="submission" date="2023-07" db="EMBL/GenBank/DDBJ databases">
        <title>Genome content predicts the carbon catabolic preferences of heterotrophic bacteria.</title>
        <authorList>
            <person name="Gralka M."/>
        </authorList>
    </citation>
    <scope>NUCLEOTIDE SEQUENCE</scope>
    <source>
        <strain evidence="10">6E03</strain>
    </source>
</reference>
<evidence type="ECO:0000313" key="13">
    <source>
        <dbReference type="Proteomes" id="UP000235405"/>
    </source>
</evidence>
<evidence type="ECO:0000259" key="8">
    <source>
        <dbReference type="PROSITE" id="PS51007"/>
    </source>
</evidence>
<reference evidence="9" key="5">
    <citation type="submission" date="2022-01" db="EMBL/GenBank/DDBJ databases">
        <title>Vibrio aestuarianus Clade A and Clade B isolates are associated with Pacific oyster (Crassostrea gigas) disease outbreaks across Ireland.</title>
        <authorList>
            <person name="Coyle N."/>
            <person name="O'Toole C."/>
            <person name="Thomas J.C.L."/>
            <person name="Ryder D."/>
            <person name="Cheslett D."/>
            <person name="Feist S."/>
            <person name="Bean T."/>
            <person name="Joseph A."/>
            <person name="Waina A."/>
            <person name="Feil E."/>
            <person name="Verner-Jeffreys D.W."/>
        </authorList>
    </citation>
    <scope>NUCLEOTIDE SEQUENCE</scope>
    <source>
        <strain evidence="9">S/17/14 A</strain>
    </source>
</reference>
<dbReference type="EMBL" id="MCSW01000091">
    <property type="protein sequence ID" value="PMF27278.1"/>
    <property type="molecule type" value="Genomic_DNA"/>
</dbReference>
<dbReference type="Proteomes" id="UP001177883">
    <property type="component" value="Unassembled WGS sequence"/>
</dbReference>
<keyword evidence="5 6" id="KW-0408">Iron</keyword>
<dbReference type="Proteomes" id="UP000519158">
    <property type="component" value="Unassembled WGS sequence"/>
</dbReference>
<evidence type="ECO:0000313" key="11">
    <source>
        <dbReference type="EMBL" id="NOJ11391.1"/>
    </source>
</evidence>
<keyword evidence="7" id="KW-0732">Signal</keyword>
<dbReference type="Proteomes" id="UP000235405">
    <property type="component" value="Unassembled WGS sequence"/>
</dbReference>
<dbReference type="SUPFAM" id="SSF46626">
    <property type="entry name" value="Cytochrome c"/>
    <property type="match status" value="1"/>
</dbReference>
<reference evidence="11 14" key="4">
    <citation type="submission" date="2019-09" db="EMBL/GenBank/DDBJ databases">
        <title>Draft genome sequencing and comparative genomics of hatchery-associated Vibrios.</title>
        <authorList>
            <person name="Kehlet-Delgado H."/>
            <person name="Mueller R.S."/>
        </authorList>
    </citation>
    <scope>NUCLEOTIDE SEQUENCE [LARGE SCALE GENOMIC DNA]</scope>
    <source>
        <strain evidence="11 14">99-70-13A3</strain>
    </source>
</reference>
<dbReference type="PANTHER" id="PTHR33751:SF9">
    <property type="entry name" value="CYTOCHROME C4"/>
    <property type="match status" value="1"/>
</dbReference>
<evidence type="ECO:0000313" key="9">
    <source>
        <dbReference type="EMBL" id="MDH5923802.1"/>
    </source>
</evidence>
<protein>
    <submittedName>
        <fullName evidence="9">C-type cytochrome</fullName>
    </submittedName>
    <submittedName>
        <fullName evidence="11 12">Cytochrome C</fullName>
    </submittedName>
</protein>